<dbReference type="PANTHER" id="PTHR44259">
    <property type="entry name" value="OS07G0183000 PROTEIN-RELATED"/>
    <property type="match status" value="1"/>
</dbReference>
<gene>
    <name evidence="2" type="ORF">MERR_LOCUS47549</name>
</gene>
<dbReference type="InterPro" id="IPR005174">
    <property type="entry name" value="KIB1-4_b-propeller"/>
</dbReference>
<comment type="caution">
    <text evidence="2">The sequence shown here is derived from an EMBL/GenBank/DDBJ whole genome shotgun (WGS) entry which is preliminary data.</text>
</comment>
<dbReference type="PANTHER" id="PTHR44259:SF89">
    <property type="entry name" value="DUF295 DOMAIN-CONTAINING PROTEIN-RELATED"/>
    <property type="match status" value="1"/>
</dbReference>
<accession>A0A6D2L7B2</accession>
<proteinExistence type="predicted"/>
<evidence type="ECO:0000313" key="2">
    <source>
        <dbReference type="EMBL" id="CAA7060313.1"/>
    </source>
</evidence>
<dbReference type="Pfam" id="PF03478">
    <property type="entry name" value="Beta-prop_KIB1-4"/>
    <property type="match status" value="1"/>
</dbReference>
<evidence type="ECO:0000259" key="1">
    <source>
        <dbReference type="Pfam" id="PF03478"/>
    </source>
</evidence>
<dbReference type="InterPro" id="IPR050942">
    <property type="entry name" value="F-box_BR-signaling"/>
</dbReference>
<feature type="domain" description="KIB1-4 beta-propeller" evidence="1">
    <location>
        <begin position="3"/>
        <end position="225"/>
    </location>
</feature>
<reference evidence="2" key="1">
    <citation type="submission" date="2020-01" db="EMBL/GenBank/DDBJ databases">
        <authorList>
            <person name="Mishra B."/>
        </authorList>
    </citation>
    <scope>NUCLEOTIDE SEQUENCE [LARGE SCALE GENOMIC DNA]</scope>
</reference>
<dbReference type="EMBL" id="CACVBM020001828">
    <property type="protein sequence ID" value="CAA7060313.1"/>
    <property type="molecule type" value="Genomic_DNA"/>
</dbReference>
<protein>
    <recommendedName>
        <fullName evidence="1">KIB1-4 beta-propeller domain-containing protein</fullName>
    </recommendedName>
</protein>
<organism evidence="2 3">
    <name type="scientific">Microthlaspi erraticum</name>
    <dbReference type="NCBI Taxonomy" id="1685480"/>
    <lineage>
        <taxon>Eukaryota</taxon>
        <taxon>Viridiplantae</taxon>
        <taxon>Streptophyta</taxon>
        <taxon>Embryophyta</taxon>
        <taxon>Tracheophyta</taxon>
        <taxon>Spermatophyta</taxon>
        <taxon>Magnoliopsida</taxon>
        <taxon>eudicotyledons</taxon>
        <taxon>Gunneridae</taxon>
        <taxon>Pentapetalae</taxon>
        <taxon>rosids</taxon>
        <taxon>malvids</taxon>
        <taxon>Brassicales</taxon>
        <taxon>Brassicaceae</taxon>
        <taxon>Coluteocarpeae</taxon>
        <taxon>Microthlaspi</taxon>
    </lineage>
</organism>
<dbReference type="OrthoDB" id="1089756at2759"/>
<name>A0A6D2L7B2_9BRAS</name>
<dbReference type="AlphaFoldDB" id="A0A6D2L7B2"/>
<evidence type="ECO:0000313" key="3">
    <source>
        <dbReference type="Proteomes" id="UP000467841"/>
    </source>
</evidence>
<dbReference type="Proteomes" id="UP000467841">
    <property type="component" value="Unassembled WGS sequence"/>
</dbReference>
<keyword evidence="3" id="KW-1185">Reference proteome</keyword>
<sequence length="254" mass="28848">MTVSLPDIPYGSKIQSLAMSSLPNRDKDWVVCVKLSGSRLSICRRFGSSKWIDIKSMAPSMDPLSTLTFSRRYDSFYIPSPGGNYLCHLDEKFEDLEFVQLGFDDLPKSVLQESAEVSTCSRSDHPVESPTGDFFLVKWYSEDSVEYSSDDDELSTLTSETKKFMVFRMGMSSYSWTRTMIYTEDIGDLCIFLGHSEAYCIPASSSPGLKPNCIYFVGRNFGVYDLTTKTCTTFYGKDDHPLRKTKFPYWPSLN</sequence>